<evidence type="ECO:0000259" key="1">
    <source>
        <dbReference type="PROSITE" id="PS50113"/>
    </source>
</evidence>
<gene>
    <name evidence="2" type="primary">mcp</name>
    <name evidence="2" type="ORF">NMK_2698</name>
</gene>
<reference evidence="2 3" key="1">
    <citation type="journal article" date="2018" name="Environ. Microbiol.">
        <title>Isolation and genomic characterization of Novimethylophilus kurashikiensis gen. nov. sp. nov., a new lanthanide-dependent methylotrophic species of Methylophilaceae.</title>
        <authorList>
            <person name="Lv H."/>
            <person name="Sahin N."/>
            <person name="Tani A."/>
        </authorList>
    </citation>
    <scope>NUCLEOTIDE SEQUENCE [LARGE SCALE GENOMIC DNA]</scope>
    <source>
        <strain evidence="2 3">La2-4</strain>
    </source>
</reference>
<dbReference type="SUPFAM" id="SSF55785">
    <property type="entry name" value="PYP-like sensor domain (PAS domain)"/>
    <property type="match status" value="1"/>
</dbReference>
<dbReference type="NCBIfam" id="TIGR00229">
    <property type="entry name" value="sensory_box"/>
    <property type="match status" value="1"/>
</dbReference>
<feature type="domain" description="PAC" evidence="1">
    <location>
        <begin position="49"/>
        <end position="103"/>
    </location>
</feature>
<dbReference type="PANTHER" id="PTHR24422:SF10">
    <property type="entry name" value="CHEMOTAXIS PROTEIN METHYLTRANSFERASE 2"/>
    <property type="match status" value="1"/>
</dbReference>
<organism evidence="2 3">
    <name type="scientific">Novimethylophilus kurashikiensis</name>
    <dbReference type="NCBI Taxonomy" id="1825523"/>
    <lineage>
        <taxon>Bacteria</taxon>
        <taxon>Pseudomonadati</taxon>
        <taxon>Pseudomonadota</taxon>
        <taxon>Betaproteobacteria</taxon>
        <taxon>Nitrosomonadales</taxon>
        <taxon>Methylophilaceae</taxon>
        <taxon>Novimethylophilus</taxon>
    </lineage>
</organism>
<keyword evidence="3" id="KW-1185">Reference proteome</keyword>
<dbReference type="Proteomes" id="UP000245081">
    <property type="component" value="Unassembled WGS sequence"/>
</dbReference>
<dbReference type="Gene3D" id="3.30.450.20">
    <property type="entry name" value="PAS domain"/>
    <property type="match status" value="1"/>
</dbReference>
<dbReference type="InterPro" id="IPR000700">
    <property type="entry name" value="PAS-assoc_C"/>
</dbReference>
<sequence length="200" mass="22701">MSSAKCTFLRAVGFSLPEIAGKHHRIFCNEDYANSKEYQGFWNRLNQGEFISGLFERRDKNGQILWLEASYNPIFDDEGHVYKVIKFANDATEREEDIRHDVELVHSTHSLSTEQREICEQGHIIIEHTVGGMRKIAESASMSAEHISELEKQSSQINALVKTIKEIADQTNFYSIECLHRGGASRRNGKRVCGGSRRGA</sequence>
<dbReference type="SMART" id="SM00086">
    <property type="entry name" value="PAC"/>
    <property type="match status" value="1"/>
</dbReference>
<dbReference type="PROSITE" id="PS50113">
    <property type="entry name" value="PAC"/>
    <property type="match status" value="1"/>
</dbReference>
<proteinExistence type="predicted"/>
<protein>
    <submittedName>
        <fullName evidence="2">Methyl-accepting chemotaxis protein</fullName>
    </submittedName>
</protein>
<dbReference type="CDD" id="cd00130">
    <property type="entry name" value="PAS"/>
    <property type="match status" value="1"/>
</dbReference>
<dbReference type="EMBL" id="BDOQ01000013">
    <property type="protein sequence ID" value="GBG15095.1"/>
    <property type="molecule type" value="Genomic_DNA"/>
</dbReference>
<evidence type="ECO:0000313" key="2">
    <source>
        <dbReference type="EMBL" id="GBG15095.1"/>
    </source>
</evidence>
<dbReference type="InterPro" id="IPR035965">
    <property type="entry name" value="PAS-like_dom_sf"/>
</dbReference>
<dbReference type="Pfam" id="PF08447">
    <property type="entry name" value="PAS_3"/>
    <property type="match status" value="1"/>
</dbReference>
<evidence type="ECO:0000313" key="3">
    <source>
        <dbReference type="Proteomes" id="UP000245081"/>
    </source>
</evidence>
<accession>A0A2R5FAP2</accession>
<name>A0A2R5FAP2_9PROT</name>
<dbReference type="Gene3D" id="1.10.287.950">
    <property type="entry name" value="Methyl-accepting chemotaxis protein"/>
    <property type="match status" value="1"/>
</dbReference>
<dbReference type="SUPFAM" id="SSF58104">
    <property type="entry name" value="Methyl-accepting chemotaxis protein (MCP) signaling domain"/>
    <property type="match status" value="1"/>
</dbReference>
<dbReference type="AlphaFoldDB" id="A0A2R5FAP2"/>
<dbReference type="InterPro" id="IPR001610">
    <property type="entry name" value="PAC"/>
</dbReference>
<dbReference type="PANTHER" id="PTHR24422">
    <property type="entry name" value="CHEMOTAXIS PROTEIN METHYLTRANSFERASE"/>
    <property type="match status" value="1"/>
</dbReference>
<dbReference type="InterPro" id="IPR000014">
    <property type="entry name" value="PAS"/>
</dbReference>
<dbReference type="InterPro" id="IPR013655">
    <property type="entry name" value="PAS_fold_3"/>
</dbReference>
<comment type="caution">
    <text evidence="2">The sequence shown here is derived from an EMBL/GenBank/DDBJ whole genome shotgun (WGS) entry which is preliminary data.</text>
</comment>
<dbReference type="InterPro" id="IPR050903">
    <property type="entry name" value="Bact_Chemotaxis_MeTrfase"/>
</dbReference>